<evidence type="ECO:0000313" key="5">
    <source>
        <dbReference type="Proteomes" id="UP000279173"/>
    </source>
</evidence>
<keyword evidence="2" id="KW-0449">Lipoprotein</keyword>
<dbReference type="Proteomes" id="UP000050557">
    <property type="component" value="Unassembled WGS sequence"/>
</dbReference>
<gene>
    <name evidence="2" type="ORF">ALO68_102134</name>
    <name evidence="3" type="ORF">ALP10_101844</name>
</gene>
<dbReference type="AlphaFoldDB" id="A0A0P9SVI3"/>
<evidence type="ECO:0000313" key="3">
    <source>
        <dbReference type="EMBL" id="RMV47905.1"/>
    </source>
</evidence>
<reference evidence="3 5" key="2">
    <citation type="submission" date="2018-08" db="EMBL/GenBank/DDBJ databases">
        <title>Recombination of ecologically and evolutionarily significant loci maintains genetic cohesion in the Pseudomonas syringae species complex.</title>
        <authorList>
            <person name="Dillon M."/>
            <person name="Thakur S."/>
            <person name="Almeida R.N.D."/>
            <person name="Weir B.S."/>
            <person name="Guttman D.S."/>
        </authorList>
    </citation>
    <scope>NUCLEOTIDE SEQUENCE [LARGE SCALE GENOMIC DNA]</scope>
    <source>
        <strain evidence="3 5">ICMP 3263</strain>
    </source>
</reference>
<protein>
    <submittedName>
        <fullName evidence="2">Putative lipoprotein</fullName>
    </submittedName>
</protein>
<evidence type="ECO:0000313" key="2">
    <source>
        <dbReference type="EMBL" id="KPX47504.1"/>
    </source>
</evidence>
<dbReference type="EMBL" id="LJQM01000065">
    <property type="protein sequence ID" value="KPX47504.1"/>
    <property type="molecule type" value="Genomic_DNA"/>
</dbReference>
<dbReference type="Proteomes" id="UP000279173">
    <property type="component" value="Unassembled WGS sequence"/>
</dbReference>
<organism evidence="2 4">
    <name type="scientific">Pseudomonas syringae pv. helianthi</name>
    <dbReference type="NCBI Taxonomy" id="251654"/>
    <lineage>
        <taxon>Bacteria</taxon>
        <taxon>Pseudomonadati</taxon>
        <taxon>Pseudomonadota</taxon>
        <taxon>Gammaproteobacteria</taxon>
        <taxon>Pseudomonadales</taxon>
        <taxon>Pseudomonadaceae</taxon>
        <taxon>Pseudomonas</taxon>
    </lineage>
</organism>
<feature type="compositionally biased region" description="Basic and acidic residues" evidence="1">
    <location>
        <begin position="1"/>
        <end position="18"/>
    </location>
</feature>
<name>A0A0P9SVI3_9PSED</name>
<feature type="region of interest" description="Disordered" evidence="1">
    <location>
        <begin position="1"/>
        <end position="40"/>
    </location>
</feature>
<comment type="caution">
    <text evidence="2">The sequence shown here is derived from an EMBL/GenBank/DDBJ whole genome shotgun (WGS) entry which is preliminary data.</text>
</comment>
<sequence>MAKKRESTPAEKPSEDMIRALSNEKSLDPATGMPLAAVKK</sequence>
<proteinExistence type="predicted"/>
<reference evidence="2 4" key="1">
    <citation type="submission" date="2015-09" db="EMBL/GenBank/DDBJ databases">
        <title>Genome announcement of multiple Pseudomonas syringae strains.</title>
        <authorList>
            <person name="Thakur S."/>
            <person name="Wang P.W."/>
            <person name="Gong Y."/>
            <person name="Weir B.S."/>
            <person name="Guttman D.S."/>
        </authorList>
    </citation>
    <scope>NUCLEOTIDE SEQUENCE [LARGE SCALE GENOMIC DNA]</scope>
    <source>
        <strain evidence="2 4">ICMP4531</strain>
    </source>
</reference>
<accession>A0A0P9SVI3</accession>
<evidence type="ECO:0000313" key="4">
    <source>
        <dbReference type="Proteomes" id="UP000050557"/>
    </source>
</evidence>
<dbReference type="PATRIC" id="fig|251654.3.peg.434"/>
<evidence type="ECO:0000256" key="1">
    <source>
        <dbReference type="SAM" id="MobiDB-lite"/>
    </source>
</evidence>
<dbReference type="EMBL" id="RBUT01000093">
    <property type="protein sequence ID" value="RMV47905.1"/>
    <property type="molecule type" value="Genomic_DNA"/>
</dbReference>